<dbReference type="GO" id="GO:0000976">
    <property type="term" value="F:transcription cis-regulatory region binding"/>
    <property type="evidence" value="ECO:0007669"/>
    <property type="project" value="TreeGrafter"/>
</dbReference>
<dbReference type="Proteomes" id="UP000077134">
    <property type="component" value="Unassembled WGS sequence"/>
</dbReference>
<feature type="domain" description="HTH araC/xylS-type" evidence="4">
    <location>
        <begin position="235"/>
        <end position="333"/>
    </location>
</feature>
<dbReference type="SMART" id="SM00342">
    <property type="entry name" value="HTH_ARAC"/>
    <property type="match status" value="1"/>
</dbReference>
<dbReference type="AlphaFoldDB" id="A0A167GJD2"/>
<name>A0A167GJD2_9BACL</name>
<evidence type="ECO:0000313" key="5">
    <source>
        <dbReference type="EMBL" id="OAB77626.1"/>
    </source>
</evidence>
<dbReference type="PROSITE" id="PS01124">
    <property type="entry name" value="HTH_ARAC_FAMILY_2"/>
    <property type="match status" value="1"/>
</dbReference>
<keyword evidence="6" id="KW-1185">Reference proteome</keyword>
<dbReference type="InterPro" id="IPR032687">
    <property type="entry name" value="AraC-type_N"/>
</dbReference>
<dbReference type="PANTHER" id="PTHR47894:SF1">
    <property type="entry name" value="HTH-TYPE TRANSCRIPTIONAL REGULATOR VQSM"/>
    <property type="match status" value="1"/>
</dbReference>
<keyword evidence="1" id="KW-0805">Transcription regulation</keyword>
<dbReference type="Gene3D" id="1.10.10.60">
    <property type="entry name" value="Homeodomain-like"/>
    <property type="match status" value="1"/>
</dbReference>
<protein>
    <submittedName>
        <fullName evidence="5">Transcriptional regulator</fullName>
    </submittedName>
</protein>
<evidence type="ECO:0000256" key="1">
    <source>
        <dbReference type="ARBA" id="ARBA00023015"/>
    </source>
</evidence>
<dbReference type="EMBL" id="LSFN01000002">
    <property type="protein sequence ID" value="OAB77626.1"/>
    <property type="molecule type" value="Genomic_DNA"/>
</dbReference>
<dbReference type="RefSeq" id="WP_068654380.1">
    <property type="nucleotide sequence ID" value="NZ_CP017770.1"/>
</dbReference>
<gene>
    <name evidence="5" type="ORF">PNBC_01035</name>
</gene>
<dbReference type="KEGG" id="pcx:LPB68_07955"/>
<dbReference type="GO" id="GO:0003700">
    <property type="term" value="F:DNA-binding transcription factor activity"/>
    <property type="evidence" value="ECO:0007669"/>
    <property type="project" value="InterPro"/>
</dbReference>
<dbReference type="Pfam" id="PF12833">
    <property type="entry name" value="HTH_18"/>
    <property type="match status" value="1"/>
</dbReference>
<evidence type="ECO:0000256" key="2">
    <source>
        <dbReference type="ARBA" id="ARBA00023125"/>
    </source>
</evidence>
<keyword evidence="2" id="KW-0238">DNA-binding</keyword>
<dbReference type="PANTHER" id="PTHR47894">
    <property type="entry name" value="HTH-TYPE TRANSCRIPTIONAL REGULATOR GADX"/>
    <property type="match status" value="1"/>
</dbReference>
<organism evidence="5 6">
    <name type="scientific">Paenibacillus crassostreae</name>
    <dbReference type="NCBI Taxonomy" id="1763538"/>
    <lineage>
        <taxon>Bacteria</taxon>
        <taxon>Bacillati</taxon>
        <taxon>Bacillota</taxon>
        <taxon>Bacilli</taxon>
        <taxon>Bacillales</taxon>
        <taxon>Paenibacillaceae</taxon>
        <taxon>Paenibacillus</taxon>
    </lineage>
</organism>
<accession>A0A167GJD2</accession>
<dbReference type="Pfam" id="PF12625">
    <property type="entry name" value="Arabinose_bd"/>
    <property type="match status" value="1"/>
</dbReference>
<comment type="caution">
    <text evidence="5">The sequence shown here is derived from an EMBL/GenBank/DDBJ whole genome shotgun (WGS) entry which is preliminary data.</text>
</comment>
<dbReference type="OrthoDB" id="5582699at2"/>
<evidence type="ECO:0000256" key="3">
    <source>
        <dbReference type="ARBA" id="ARBA00023163"/>
    </source>
</evidence>
<sequence length="336" mass="38076">MINYGVSVSLLLPIIKTLMVNGYDIESFLSSASIDANILKDGEARIPEKDFEHLYELAATLMQDEYFGLHQGQSVDITDMGVLGYVMLHSGTISQALTAYQKYNVIVSNDYNLNWKVDQDCAIIQMVSRNPLKPFARHCAEDMVSSIYHLIFRLSCRMIPIQALQFQHATPNEVNEYISVFGVKPLFGQEFNIMHIDKEVLDYPILYADPRLLGVFETIALEASNKLTQGQRLSDQLYKWIITCMPSFSPTLQETAQAFNMSSRTLQSKLMQEGMSYNRLVNAVRKELAIGYLAKPEYRVGEIAYLLHYSEPSAFQSAFKKWTGLTPGEYRAGIIS</sequence>
<reference evidence="5 6" key="1">
    <citation type="submission" date="2016-02" db="EMBL/GenBank/DDBJ databases">
        <title>Paenibacillus sp. LPB0068, isolated from Crassostrea gigas.</title>
        <authorList>
            <person name="Shin S.-K."/>
            <person name="Yi H."/>
        </authorList>
    </citation>
    <scope>NUCLEOTIDE SEQUENCE [LARGE SCALE GENOMIC DNA]</scope>
    <source>
        <strain evidence="5 6">LPB0068</strain>
    </source>
</reference>
<dbReference type="GO" id="GO:0005829">
    <property type="term" value="C:cytosol"/>
    <property type="evidence" value="ECO:0007669"/>
    <property type="project" value="TreeGrafter"/>
</dbReference>
<dbReference type="SUPFAM" id="SSF46689">
    <property type="entry name" value="Homeodomain-like"/>
    <property type="match status" value="1"/>
</dbReference>
<dbReference type="STRING" id="1763538.LPB68_07955"/>
<dbReference type="InterPro" id="IPR009057">
    <property type="entry name" value="Homeodomain-like_sf"/>
</dbReference>
<evidence type="ECO:0000259" key="4">
    <source>
        <dbReference type="PROSITE" id="PS01124"/>
    </source>
</evidence>
<dbReference type="InterPro" id="IPR018060">
    <property type="entry name" value="HTH_AraC"/>
</dbReference>
<proteinExistence type="predicted"/>
<evidence type="ECO:0000313" key="6">
    <source>
        <dbReference type="Proteomes" id="UP000077134"/>
    </source>
</evidence>
<keyword evidence="3" id="KW-0804">Transcription</keyword>